<dbReference type="AlphaFoldDB" id="A0A383DZ37"/>
<gene>
    <name evidence="1" type="ORF">METZ01_LOCUS502438</name>
</gene>
<sequence>MRQNKVIPIFIIAVLMVSSTAVSAAYAHAPTSVSVTATETTATISWTHAAAAQNCGGEATCGGLTDVNIMRTPGQHSSENYTTTVGNGTAYVVANNATGLSSWTDHSLPEGTILKYHVCHPEATKVTCSVGDTDGTNAGAAAPVWTQTKAKAINATSIQFS</sequence>
<reference evidence="1" key="1">
    <citation type="submission" date="2018-05" db="EMBL/GenBank/DDBJ databases">
        <authorList>
            <person name="Lanie J.A."/>
            <person name="Ng W.-L."/>
            <person name="Kazmierczak K.M."/>
            <person name="Andrzejewski T.M."/>
            <person name="Davidsen T.M."/>
            <person name="Wayne K.J."/>
            <person name="Tettelin H."/>
            <person name="Glass J.I."/>
            <person name="Rusch D."/>
            <person name="Podicherti R."/>
            <person name="Tsui H.-C.T."/>
            <person name="Winkler M.E."/>
        </authorList>
    </citation>
    <scope>NUCLEOTIDE SEQUENCE</scope>
</reference>
<feature type="non-terminal residue" evidence="1">
    <location>
        <position position="161"/>
    </location>
</feature>
<dbReference type="EMBL" id="UINC01221302">
    <property type="protein sequence ID" value="SVE49584.1"/>
    <property type="molecule type" value="Genomic_DNA"/>
</dbReference>
<evidence type="ECO:0008006" key="2">
    <source>
        <dbReference type="Google" id="ProtNLM"/>
    </source>
</evidence>
<accession>A0A383DZ37</accession>
<proteinExistence type="predicted"/>
<evidence type="ECO:0000313" key="1">
    <source>
        <dbReference type="EMBL" id="SVE49584.1"/>
    </source>
</evidence>
<organism evidence="1">
    <name type="scientific">marine metagenome</name>
    <dbReference type="NCBI Taxonomy" id="408172"/>
    <lineage>
        <taxon>unclassified sequences</taxon>
        <taxon>metagenomes</taxon>
        <taxon>ecological metagenomes</taxon>
    </lineage>
</organism>
<name>A0A383DZ37_9ZZZZ</name>
<protein>
    <recommendedName>
        <fullName evidence="2">Fibronectin type-III domain-containing protein</fullName>
    </recommendedName>
</protein>